<dbReference type="Gramene" id="PRQ29272">
    <property type="protein sequence ID" value="PRQ29272"/>
    <property type="gene ID" value="RchiOBHm_Chr5g0012111"/>
</dbReference>
<organism evidence="1 2">
    <name type="scientific">Rosa chinensis</name>
    <name type="common">China rose</name>
    <dbReference type="NCBI Taxonomy" id="74649"/>
    <lineage>
        <taxon>Eukaryota</taxon>
        <taxon>Viridiplantae</taxon>
        <taxon>Streptophyta</taxon>
        <taxon>Embryophyta</taxon>
        <taxon>Tracheophyta</taxon>
        <taxon>Spermatophyta</taxon>
        <taxon>Magnoliopsida</taxon>
        <taxon>eudicotyledons</taxon>
        <taxon>Gunneridae</taxon>
        <taxon>Pentapetalae</taxon>
        <taxon>rosids</taxon>
        <taxon>fabids</taxon>
        <taxon>Rosales</taxon>
        <taxon>Rosaceae</taxon>
        <taxon>Rosoideae</taxon>
        <taxon>Rosoideae incertae sedis</taxon>
        <taxon>Rosa</taxon>
    </lineage>
</organism>
<keyword evidence="2" id="KW-1185">Reference proteome</keyword>
<evidence type="ECO:0000313" key="2">
    <source>
        <dbReference type="Proteomes" id="UP000238479"/>
    </source>
</evidence>
<gene>
    <name evidence="1" type="ORF">RchiOBHm_Chr5g0012111</name>
</gene>
<evidence type="ECO:0000313" key="1">
    <source>
        <dbReference type="EMBL" id="PRQ29272.1"/>
    </source>
</evidence>
<name>A0A2P6Q512_ROSCH</name>
<sequence>MWPLLVPWIGETSANPFHACSRGWRSQAKDLSSVIKHAHVGDEGRDTPYH</sequence>
<proteinExistence type="predicted"/>
<dbReference type="EMBL" id="PDCK01000043">
    <property type="protein sequence ID" value="PRQ29272.1"/>
    <property type="molecule type" value="Genomic_DNA"/>
</dbReference>
<accession>A0A2P6Q512</accession>
<dbReference type="Proteomes" id="UP000238479">
    <property type="component" value="Chromosome 5"/>
</dbReference>
<reference evidence="1 2" key="1">
    <citation type="journal article" date="2018" name="Nat. Genet.">
        <title>The Rosa genome provides new insights in the design of modern roses.</title>
        <authorList>
            <person name="Bendahmane M."/>
        </authorList>
    </citation>
    <scope>NUCLEOTIDE SEQUENCE [LARGE SCALE GENOMIC DNA]</scope>
    <source>
        <strain evidence="2">cv. Old Blush</strain>
    </source>
</reference>
<comment type="caution">
    <text evidence="1">The sequence shown here is derived from an EMBL/GenBank/DDBJ whole genome shotgun (WGS) entry which is preliminary data.</text>
</comment>
<dbReference type="AlphaFoldDB" id="A0A2P6Q512"/>
<protein>
    <submittedName>
        <fullName evidence="1">Uncharacterized protein</fullName>
    </submittedName>
</protein>